<dbReference type="Gene3D" id="2.60.40.1080">
    <property type="match status" value="1"/>
</dbReference>
<protein>
    <recommendedName>
        <fullName evidence="8">BIG2 domain-containing protein</fullName>
    </recommendedName>
</protein>
<evidence type="ECO:0000313" key="6">
    <source>
        <dbReference type="EMBL" id="RCH54628.1"/>
    </source>
</evidence>
<evidence type="ECO:0000256" key="2">
    <source>
        <dbReference type="ARBA" id="ARBA00023157"/>
    </source>
</evidence>
<dbReference type="InterPro" id="IPR013320">
    <property type="entry name" value="ConA-like_dom_sf"/>
</dbReference>
<gene>
    <name evidence="6" type="ORF">DJ568_12475</name>
</gene>
<name>A0A367GNL1_9SPHI</name>
<feature type="chain" id="PRO_5016966922" description="BIG2 domain-containing protein" evidence="3">
    <location>
        <begin position="28"/>
        <end position="347"/>
    </location>
</feature>
<evidence type="ECO:0000256" key="1">
    <source>
        <dbReference type="ARBA" id="ARBA00022729"/>
    </source>
</evidence>
<evidence type="ECO:0000259" key="4">
    <source>
        <dbReference type="SMART" id="SM00560"/>
    </source>
</evidence>
<dbReference type="PROSITE" id="PS51257">
    <property type="entry name" value="PROKAR_LIPOPROTEIN"/>
    <property type="match status" value="1"/>
</dbReference>
<dbReference type="SUPFAM" id="SSF49899">
    <property type="entry name" value="Concanavalin A-like lectins/glucanases"/>
    <property type="match status" value="1"/>
</dbReference>
<dbReference type="InterPro" id="IPR003343">
    <property type="entry name" value="Big_2"/>
</dbReference>
<dbReference type="SMART" id="SM00560">
    <property type="entry name" value="LamGL"/>
    <property type="match status" value="1"/>
</dbReference>
<sequence>MMRNLLKAVFMLLAGALIFTSCSKVYQDDIHRNILQAIKIDSSTLHMFTGEKLQVPVTTTPATYSLDSLNWLSSDTAVLSISTTGLLTAKTAGTSTITISNLDSTLSATVFVTVTDEITDSLNAGLIAYYPFNNSAADSSGNNYNGIAIDVLPTTNRNNLPNTAYQFNGSSSHIIIEDAEPLRLSNTNFTVSMWVKIDSYIAASGSALLSKNKGSNQQGWNCSIVGTDNYDGAFPGNLFYNVSGGTDPFAAGIQTIDTVDWHMISVTYDLAVKEVSLYIDGMLDTRVREIPTPNPSTNAKLHIGNNSLLDIDSFANSYFFNGKLDDIRIYNRKLSGAEIAKLLTIPD</sequence>
<dbReference type="OrthoDB" id="9814380at2"/>
<dbReference type="SMART" id="SM00635">
    <property type="entry name" value="BID_2"/>
    <property type="match status" value="1"/>
</dbReference>
<keyword evidence="7" id="KW-1185">Reference proteome</keyword>
<proteinExistence type="predicted"/>
<dbReference type="AlphaFoldDB" id="A0A367GNL1"/>
<feature type="signal peptide" evidence="3">
    <location>
        <begin position="1"/>
        <end position="27"/>
    </location>
</feature>
<dbReference type="EMBL" id="QGDC01000006">
    <property type="protein sequence ID" value="RCH54628.1"/>
    <property type="molecule type" value="Genomic_DNA"/>
</dbReference>
<dbReference type="Pfam" id="PF13385">
    <property type="entry name" value="Laminin_G_3"/>
    <property type="match status" value="1"/>
</dbReference>
<dbReference type="InterPro" id="IPR008964">
    <property type="entry name" value="Invasin/intimin_cell_adhesion"/>
</dbReference>
<comment type="caution">
    <text evidence="6">The sequence shown here is derived from an EMBL/GenBank/DDBJ whole genome shotgun (WGS) entry which is preliminary data.</text>
</comment>
<reference evidence="6 7" key="1">
    <citation type="submission" date="2018-05" db="EMBL/GenBank/DDBJ databases">
        <title>Mucilaginibacter hurinus sp. nov., isolated from briquette warehouse soil.</title>
        <authorList>
            <person name="Choi L."/>
        </authorList>
    </citation>
    <scope>NUCLEOTIDE SEQUENCE [LARGE SCALE GENOMIC DNA]</scope>
    <source>
        <strain evidence="6 7">ZR32</strain>
    </source>
</reference>
<evidence type="ECO:0000256" key="3">
    <source>
        <dbReference type="SAM" id="SignalP"/>
    </source>
</evidence>
<dbReference type="GO" id="GO:0005975">
    <property type="term" value="P:carbohydrate metabolic process"/>
    <property type="evidence" value="ECO:0007669"/>
    <property type="project" value="UniProtKB-ARBA"/>
</dbReference>
<keyword evidence="2" id="KW-1015">Disulfide bond</keyword>
<feature type="domain" description="LamG-like jellyroll fold" evidence="4">
    <location>
        <begin position="187"/>
        <end position="337"/>
    </location>
</feature>
<evidence type="ECO:0000313" key="7">
    <source>
        <dbReference type="Proteomes" id="UP000253209"/>
    </source>
</evidence>
<dbReference type="InterPro" id="IPR006558">
    <property type="entry name" value="LamG-like"/>
</dbReference>
<dbReference type="Gene3D" id="2.60.120.200">
    <property type="match status" value="1"/>
</dbReference>
<evidence type="ECO:0008006" key="8">
    <source>
        <dbReference type="Google" id="ProtNLM"/>
    </source>
</evidence>
<feature type="domain" description="BIG2" evidence="5">
    <location>
        <begin position="34"/>
        <end position="111"/>
    </location>
</feature>
<accession>A0A367GNL1</accession>
<dbReference type="Proteomes" id="UP000253209">
    <property type="component" value="Unassembled WGS sequence"/>
</dbReference>
<dbReference type="SUPFAM" id="SSF49373">
    <property type="entry name" value="Invasin/intimin cell-adhesion fragments"/>
    <property type="match status" value="1"/>
</dbReference>
<keyword evidence="1 3" id="KW-0732">Signal</keyword>
<dbReference type="Pfam" id="PF02368">
    <property type="entry name" value="Big_2"/>
    <property type="match status" value="1"/>
</dbReference>
<organism evidence="6 7">
    <name type="scientific">Mucilaginibacter hurinus</name>
    <dbReference type="NCBI Taxonomy" id="2201324"/>
    <lineage>
        <taxon>Bacteria</taxon>
        <taxon>Pseudomonadati</taxon>
        <taxon>Bacteroidota</taxon>
        <taxon>Sphingobacteriia</taxon>
        <taxon>Sphingobacteriales</taxon>
        <taxon>Sphingobacteriaceae</taxon>
        <taxon>Mucilaginibacter</taxon>
    </lineage>
</organism>
<dbReference type="RefSeq" id="WP_114005611.1">
    <property type="nucleotide sequence ID" value="NZ_QGDC01000006.1"/>
</dbReference>
<dbReference type="GO" id="GO:0004553">
    <property type="term" value="F:hydrolase activity, hydrolyzing O-glycosyl compounds"/>
    <property type="evidence" value="ECO:0007669"/>
    <property type="project" value="UniProtKB-ARBA"/>
</dbReference>
<evidence type="ECO:0000259" key="5">
    <source>
        <dbReference type="SMART" id="SM00635"/>
    </source>
</evidence>